<keyword evidence="7" id="KW-0833">Ubl conjugation pathway</keyword>
<keyword evidence="8" id="KW-0862">Zinc</keyword>
<evidence type="ECO:0000256" key="6">
    <source>
        <dbReference type="ARBA" id="ARBA00022771"/>
    </source>
</evidence>
<dbReference type="Pfam" id="PF01485">
    <property type="entry name" value="IBR"/>
    <property type="match status" value="1"/>
</dbReference>
<evidence type="ECO:0000259" key="10">
    <source>
        <dbReference type="PROSITE" id="PS51873"/>
    </source>
</evidence>
<dbReference type="EC" id="2.3.2.31" evidence="2"/>
<gene>
    <name evidence="11" type="ORF">AOQ84DRAFT_356156</name>
</gene>
<keyword evidence="3" id="KW-0808">Transferase</keyword>
<dbReference type="CDD" id="cd20335">
    <property type="entry name" value="BRcat_RBR"/>
    <property type="match status" value="1"/>
</dbReference>
<sequence length="390" mass="42958">MVSPRHNCAVCHSRKPEDDFPLTTSGARAFATCMGCLEQSLSNPAAWADLSLQQPGRAMIEPTNDLEANLPSTTPPIVATVDALAETEPSTKSPTRKRKRRSTASSWPYKARKRAKAGPKPPPEPQGPITCRICVEEKPVSEFVKLSRSRKAAINLPFDCQKHLSYQPGNSKASNAVCKSCISSSLSAGLDTVGAERLGCLEPGCEADPWDYSYLVLYLPADALEQYHEQMFAAFMAEETTWQCLNTDCGSVGLLEQNVAGFPNIVCSECKRRSCALCRVEWHEGISCQVYREKHQKEFITSEEKATLRMLSKKGAKRCPRCQMAIEKDGGCDSMYCMHCRRTFAWYSAEPVRSVGTKKAMPKPPPLPDYWQETCEADALANQAAQAGAS</sequence>
<dbReference type="SMART" id="SM00647">
    <property type="entry name" value="IBR"/>
    <property type="match status" value="1"/>
</dbReference>
<evidence type="ECO:0000256" key="5">
    <source>
        <dbReference type="ARBA" id="ARBA00022737"/>
    </source>
</evidence>
<keyword evidence="6" id="KW-0863">Zinc-finger</keyword>
<evidence type="ECO:0000256" key="8">
    <source>
        <dbReference type="ARBA" id="ARBA00022833"/>
    </source>
</evidence>
<evidence type="ECO:0000256" key="4">
    <source>
        <dbReference type="ARBA" id="ARBA00022723"/>
    </source>
</evidence>
<protein>
    <recommendedName>
        <fullName evidence="2">RBR-type E3 ubiquitin transferase</fullName>
        <ecNumber evidence="2">2.3.2.31</ecNumber>
    </recommendedName>
</protein>
<dbReference type="Proteomes" id="UP000250140">
    <property type="component" value="Unassembled WGS sequence"/>
</dbReference>
<evidence type="ECO:0000256" key="9">
    <source>
        <dbReference type="SAM" id="MobiDB-lite"/>
    </source>
</evidence>
<dbReference type="Gene3D" id="1.20.120.1750">
    <property type="match status" value="1"/>
</dbReference>
<dbReference type="PROSITE" id="PS51873">
    <property type="entry name" value="TRIAD"/>
    <property type="match status" value="1"/>
</dbReference>
<dbReference type="EMBL" id="KV750393">
    <property type="protein sequence ID" value="OCL04970.1"/>
    <property type="molecule type" value="Genomic_DNA"/>
</dbReference>
<evidence type="ECO:0000256" key="3">
    <source>
        <dbReference type="ARBA" id="ARBA00022679"/>
    </source>
</evidence>
<feature type="domain" description="RING-type" evidence="10">
    <location>
        <begin position="127"/>
        <end position="370"/>
    </location>
</feature>
<proteinExistence type="predicted"/>
<evidence type="ECO:0000313" key="11">
    <source>
        <dbReference type="EMBL" id="OCL04970.1"/>
    </source>
</evidence>
<accession>A0A8E2JPL0</accession>
<evidence type="ECO:0000313" key="12">
    <source>
        <dbReference type="Proteomes" id="UP000250140"/>
    </source>
</evidence>
<dbReference type="Pfam" id="PF22191">
    <property type="entry name" value="IBR_1"/>
    <property type="match status" value="1"/>
</dbReference>
<dbReference type="InterPro" id="IPR002867">
    <property type="entry name" value="IBR_dom"/>
</dbReference>
<dbReference type="PANTHER" id="PTHR11685">
    <property type="entry name" value="RBR FAMILY RING FINGER AND IBR DOMAIN-CONTAINING"/>
    <property type="match status" value="1"/>
</dbReference>
<dbReference type="GO" id="GO:0016567">
    <property type="term" value="P:protein ubiquitination"/>
    <property type="evidence" value="ECO:0007669"/>
    <property type="project" value="InterPro"/>
</dbReference>
<dbReference type="SUPFAM" id="SSF57850">
    <property type="entry name" value="RING/U-box"/>
    <property type="match status" value="2"/>
</dbReference>
<dbReference type="AlphaFoldDB" id="A0A8E2JPL0"/>
<organism evidence="11 12">
    <name type="scientific">Glonium stellatum</name>
    <dbReference type="NCBI Taxonomy" id="574774"/>
    <lineage>
        <taxon>Eukaryota</taxon>
        <taxon>Fungi</taxon>
        <taxon>Dikarya</taxon>
        <taxon>Ascomycota</taxon>
        <taxon>Pezizomycotina</taxon>
        <taxon>Dothideomycetes</taxon>
        <taxon>Pleosporomycetidae</taxon>
        <taxon>Gloniales</taxon>
        <taxon>Gloniaceae</taxon>
        <taxon>Glonium</taxon>
    </lineage>
</organism>
<keyword evidence="4" id="KW-0479">Metal-binding</keyword>
<comment type="catalytic activity">
    <reaction evidence="1">
        <text>[E2 ubiquitin-conjugating enzyme]-S-ubiquitinyl-L-cysteine + [acceptor protein]-L-lysine = [E2 ubiquitin-conjugating enzyme]-L-cysteine + [acceptor protein]-N(6)-ubiquitinyl-L-lysine.</text>
        <dbReference type="EC" id="2.3.2.31"/>
    </reaction>
</comment>
<evidence type="ECO:0000256" key="2">
    <source>
        <dbReference type="ARBA" id="ARBA00012251"/>
    </source>
</evidence>
<keyword evidence="12" id="KW-1185">Reference proteome</keyword>
<dbReference type="InterPro" id="IPR031127">
    <property type="entry name" value="E3_UB_ligase_RBR"/>
</dbReference>
<evidence type="ECO:0000256" key="1">
    <source>
        <dbReference type="ARBA" id="ARBA00001798"/>
    </source>
</evidence>
<name>A0A8E2JPL0_9PEZI</name>
<dbReference type="GO" id="GO:0008270">
    <property type="term" value="F:zinc ion binding"/>
    <property type="evidence" value="ECO:0007669"/>
    <property type="project" value="UniProtKB-KW"/>
</dbReference>
<evidence type="ECO:0000256" key="7">
    <source>
        <dbReference type="ARBA" id="ARBA00022786"/>
    </source>
</evidence>
<dbReference type="InterPro" id="IPR044066">
    <property type="entry name" value="TRIAD_supradom"/>
</dbReference>
<dbReference type="GO" id="GO:0061630">
    <property type="term" value="F:ubiquitin protein ligase activity"/>
    <property type="evidence" value="ECO:0007669"/>
    <property type="project" value="UniProtKB-EC"/>
</dbReference>
<feature type="region of interest" description="Disordered" evidence="9">
    <location>
        <begin position="83"/>
        <end position="130"/>
    </location>
</feature>
<dbReference type="OrthoDB" id="1431934at2759"/>
<reference evidence="11 12" key="1">
    <citation type="journal article" date="2016" name="Nat. Commun.">
        <title>Ectomycorrhizal ecology is imprinted in the genome of the dominant symbiotic fungus Cenococcum geophilum.</title>
        <authorList>
            <consortium name="DOE Joint Genome Institute"/>
            <person name="Peter M."/>
            <person name="Kohler A."/>
            <person name="Ohm R.A."/>
            <person name="Kuo A."/>
            <person name="Krutzmann J."/>
            <person name="Morin E."/>
            <person name="Arend M."/>
            <person name="Barry K.W."/>
            <person name="Binder M."/>
            <person name="Choi C."/>
            <person name="Clum A."/>
            <person name="Copeland A."/>
            <person name="Grisel N."/>
            <person name="Haridas S."/>
            <person name="Kipfer T."/>
            <person name="LaButti K."/>
            <person name="Lindquist E."/>
            <person name="Lipzen A."/>
            <person name="Maire R."/>
            <person name="Meier B."/>
            <person name="Mihaltcheva S."/>
            <person name="Molinier V."/>
            <person name="Murat C."/>
            <person name="Poggeler S."/>
            <person name="Quandt C.A."/>
            <person name="Sperisen C."/>
            <person name="Tritt A."/>
            <person name="Tisserant E."/>
            <person name="Crous P.W."/>
            <person name="Henrissat B."/>
            <person name="Nehls U."/>
            <person name="Egli S."/>
            <person name="Spatafora J.W."/>
            <person name="Grigoriev I.V."/>
            <person name="Martin F.M."/>
        </authorList>
    </citation>
    <scope>NUCLEOTIDE SEQUENCE [LARGE SCALE GENOMIC DNA]</scope>
    <source>
        <strain evidence="11 12">CBS 207.34</strain>
    </source>
</reference>
<keyword evidence="5" id="KW-0677">Repeat</keyword>